<reference evidence="1 2" key="1">
    <citation type="submission" date="2018-11" db="EMBL/GenBank/DDBJ databases">
        <title>Draft genome sequence of Ferruginibacter sp. BO-59.</title>
        <authorList>
            <person name="Im W.T."/>
        </authorList>
    </citation>
    <scope>NUCLEOTIDE SEQUENCE [LARGE SCALE GENOMIC DNA]</scope>
    <source>
        <strain evidence="1 2">BO-59</strain>
    </source>
</reference>
<accession>A0A3M9N732</accession>
<sequence length="381" mass="44117">MAVRNKTVYILGAGFSMDSGAPSQAQIIQKIYQLKESFKKNSKARPWLKKMDSFLTDQLRVSDDQKAFYSLEDIYTPIDKSLVEMESFRELSPTKLLDLRDTLNRLVILAVRESIAKSKKDKLTIEQFADCLVAQCKKRLEDEKEDRVSVITTNWDIMLDNAIYSRLCSDPKPKGMPFLGVIDYCCYISSLKEDADDIKPGLYALGKGGYNVKLLKLHGSLNWLQCPKCQRLYVSLYKRFAGGYVYSKKFCRHCEKNFNEKKHYSNQLRVNLITPTFLKNLNNIQNKLIWQNAGIELSEASKVVFMGYSFPLADFEFKQLLSRMIPSSAKIEVVLRPSDNPDNCEEKFRWQTAGYRYKNFFSGRELTFHYDGVKTFVEKYC</sequence>
<organism evidence="1 2">
    <name type="scientific">Hanamia caeni</name>
    <dbReference type="NCBI Taxonomy" id="2294116"/>
    <lineage>
        <taxon>Bacteria</taxon>
        <taxon>Pseudomonadati</taxon>
        <taxon>Bacteroidota</taxon>
        <taxon>Chitinophagia</taxon>
        <taxon>Chitinophagales</taxon>
        <taxon>Chitinophagaceae</taxon>
        <taxon>Hanamia</taxon>
    </lineage>
</organism>
<dbReference type="InterPro" id="IPR029035">
    <property type="entry name" value="DHS-like_NAD/FAD-binding_dom"/>
</dbReference>
<evidence type="ECO:0000313" key="2">
    <source>
        <dbReference type="Proteomes" id="UP000267223"/>
    </source>
</evidence>
<dbReference type="SUPFAM" id="SSF52467">
    <property type="entry name" value="DHS-like NAD/FAD-binding domain"/>
    <property type="match status" value="1"/>
</dbReference>
<dbReference type="EMBL" id="RJJR01000023">
    <property type="protein sequence ID" value="RNI32828.1"/>
    <property type="molecule type" value="Genomic_DNA"/>
</dbReference>
<evidence type="ECO:0000313" key="1">
    <source>
        <dbReference type="EMBL" id="RNI32828.1"/>
    </source>
</evidence>
<dbReference type="OrthoDB" id="7054911at2"/>
<dbReference type="AlphaFoldDB" id="A0A3M9N732"/>
<name>A0A3M9N732_9BACT</name>
<protein>
    <submittedName>
        <fullName evidence="1">Uncharacterized protein</fullName>
    </submittedName>
</protein>
<proteinExistence type="predicted"/>
<keyword evidence="2" id="KW-1185">Reference proteome</keyword>
<dbReference type="RefSeq" id="WP_123122482.1">
    <property type="nucleotide sequence ID" value="NZ_RJJR01000023.1"/>
</dbReference>
<comment type="caution">
    <text evidence="1">The sequence shown here is derived from an EMBL/GenBank/DDBJ whole genome shotgun (WGS) entry which is preliminary data.</text>
</comment>
<gene>
    <name evidence="1" type="ORF">EFY79_19750</name>
</gene>
<dbReference type="Proteomes" id="UP000267223">
    <property type="component" value="Unassembled WGS sequence"/>
</dbReference>